<dbReference type="PANTHER" id="PTHR11265">
    <property type="entry name" value="S-ADENOSYL-METHYLTRANSFERASE MRAW"/>
    <property type="match status" value="1"/>
</dbReference>
<comment type="function">
    <text evidence="6">Specifically methylates the N4 position of cytidine in position 1402 (C1402) of 16S rRNA.</text>
</comment>
<dbReference type="GO" id="GO:0032259">
    <property type="term" value="P:methylation"/>
    <property type="evidence" value="ECO:0007669"/>
    <property type="project" value="UniProtKB-KW"/>
</dbReference>
<accession>A0ABY5NU28</accession>
<dbReference type="InterPro" id="IPR029063">
    <property type="entry name" value="SAM-dependent_MTases_sf"/>
</dbReference>
<gene>
    <name evidence="6 7" type="primary">rsmH</name>
    <name evidence="7" type="ORF">NPX36_03170</name>
</gene>
<sequence length="303" mass="34610">MEHNEYEYHNPVLLKETVDGLNIKPDGIYVDVTFGGGGHSKEIMRHLGPNGKLFAFDQDTDALANTLNDDRFVLINENFRFIKRFLRVYGIKQVDGILGDFGVSSHQFDVAERGFSTRFDADLDMRMNQKNSLSAFEVINNYEEVALSKMFFDYGELSTARGLAAAIVSARKTEPIKNSEQLKKVLSRFLPAHKSNKILAQIYQAIRIEVNQEMDVLKEFLEQALELLKPGGRLSVISYHSLEDRLVKRFIKNGMFEGEPERDFFGRYEVPLKAIGKLIVPSEEEIKQNNRARSAKLRIAEKN</sequence>
<dbReference type="PANTHER" id="PTHR11265:SF0">
    <property type="entry name" value="12S RRNA N4-METHYLCYTIDINE METHYLTRANSFERASE"/>
    <property type="match status" value="1"/>
</dbReference>
<dbReference type="Pfam" id="PF01795">
    <property type="entry name" value="Methyltransf_5"/>
    <property type="match status" value="1"/>
</dbReference>
<dbReference type="EMBL" id="CP102382">
    <property type="protein sequence ID" value="UUV22061.1"/>
    <property type="molecule type" value="Genomic_DNA"/>
</dbReference>
<dbReference type="Gene3D" id="1.10.150.170">
    <property type="entry name" value="Putative methyltransferase TM0872, insert domain"/>
    <property type="match status" value="1"/>
</dbReference>
<feature type="binding site" evidence="6">
    <location>
        <begin position="37"/>
        <end position="39"/>
    </location>
    <ligand>
        <name>S-adenosyl-L-methionine</name>
        <dbReference type="ChEBI" id="CHEBI:59789"/>
    </ligand>
</feature>
<feature type="binding site" evidence="6">
    <location>
        <position position="100"/>
    </location>
    <ligand>
        <name>S-adenosyl-L-methionine</name>
        <dbReference type="ChEBI" id="CHEBI:59789"/>
    </ligand>
</feature>
<keyword evidence="3 6" id="KW-0489">Methyltransferase</keyword>
<evidence type="ECO:0000256" key="1">
    <source>
        <dbReference type="ARBA" id="ARBA00010396"/>
    </source>
</evidence>
<evidence type="ECO:0000313" key="7">
    <source>
        <dbReference type="EMBL" id="UUV22061.1"/>
    </source>
</evidence>
<dbReference type="SUPFAM" id="SSF53335">
    <property type="entry name" value="S-adenosyl-L-methionine-dependent methyltransferases"/>
    <property type="match status" value="1"/>
</dbReference>
<keyword evidence="2 6" id="KW-0698">rRNA processing</keyword>
<feature type="binding site" evidence="6">
    <location>
        <position position="107"/>
    </location>
    <ligand>
        <name>S-adenosyl-L-methionine</name>
        <dbReference type="ChEBI" id="CHEBI:59789"/>
    </ligand>
</feature>
<evidence type="ECO:0000256" key="5">
    <source>
        <dbReference type="ARBA" id="ARBA00022691"/>
    </source>
</evidence>
<comment type="catalytic activity">
    <reaction evidence="6">
        <text>cytidine(1402) in 16S rRNA + S-adenosyl-L-methionine = N(4)-methylcytidine(1402) in 16S rRNA + S-adenosyl-L-homocysteine + H(+)</text>
        <dbReference type="Rhea" id="RHEA:42928"/>
        <dbReference type="Rhea" id="RHEA-COMP:10286"/>
        <dbReference type="Rhea" id="RHEA-COMP:10287"/>
        <dbReference type="ChEBI" id="CHEBI:15378"/>
        <dbReference type="ChEBI" id="CHEBI:57856"/>
        <dbReference type="ChEBI" id="CHEBI:59789"/>
        <dbReference type="ChEBI" id="CHEBI:74506"/>
        <dbReference type="ChEBI" id="CHEBI:82748"/>
        <dbReference type="EC" id="2.1.1.199"/>
    </reaction>
</comment>
<keyword evidence="6" id="KW-0963">Cytoplasm</keyword>
<feature type="binding site" evidence="6">
    <location>
        <position position="79"/>
    </location>
    <ligand>
        <name>S-adenosyl-L-methionine</name>
        <dbReference type="ChEBI" id="CHEBI:59789"/>
    </ligand>
</feature>
<keyword evidence="5 6" id="KW-0949">S-adenosyl-L-methionine</keyword>
<proteinExistence type="inferred from homology"/>
<reference evidence="7 8" key="1">
    <citation type="submission" date="2022-08" db="EMBL/GenBank/DDBJ databases">
        <title>Myroides zhujiangensis sp. nov., a novel bacterium isolated from sediment in the Pearl River Estuary.</title>
        <authorList>
            <person name="Cui L."/>
        </authorList>
    </citation>
    <scope>NUCLEOTIDE SEQUENCE [LARGE SCALE GENOMIC DNA]</scope>
    <source>
        <strain evidence="7 8">SCSIO 72103</strain>
    </source>
</reference>
<keyword evidence="4 6" id="KW-0808">Transferase</keyword>
<dbReference type="Proteomes" id="UP001317001">
    <property type="component" value="Chromosome"/>
</dbReference>
<dbReference type="NCBIfam" id="TIGR00006">
    <property type="entry name" value="16S rRNA (cytosine(1402)-N(4))-methyltransferase RsmH"/>
    <property type="match status" value="1"/>
</dbReference>
<dbReference type="InterPro" id="IPR002903">
    <property type="entry name" value="RsmH"/>
</dbReference>
<dbReference type="GO" id="GO:0008168">
    <property type="term" value="F:methyltransferase activity"/>
    <property type="evidence" value="ECO:0007669"/>
    <property type="project" value="UniProtKB-KW"/>
</dbReference>
<dbReference type="RefSeq" id="WP_257499979.1">
    <property type="nucleotide sequence ID" value="NZ_CP102382.1"/>
</dbReference>
<comment type="subcellular location">
    <subcellularLocation>
        <location evidence="6">Cytoplasm</location>
    </subcellularLocation>
</comment>
<comment type="similarity">
    <text evidence="1 6">Belongs to the methyltransferase superfamily. RsmH family.</text>
</comment>
<dbReference type="SUPFAM" id="SSF81799">
    <property type="entry name" value="Putative methyltransferase TM0872, insert domain"/>
    <property type="match status" value="1"/>
</dbReference>
<evidence type="ECO:0000256" key="2">
    <source>
        <dbReference type="ARBA" id="ARBA00022552"/>
    </source>
</evidence>
<dbReference type="PIRSF" id="PIRSF004486">
    <property type="entry name" value="MraW"/>
    <property type="match status" value="1"/>
</dbReference>
<keyword evidence="8" id="KW-1185">Reference proteome</keyword>
<dbReference type="EC" id="2.1.1.199" evidence="6"/>
<evidence type="ECO:0000313" key="8">
    <source>
        <dbReference type="Proteomes" id="UP001317001"/>
    </source>
</evidence>
<dbReference type="HAMAP" id="MF_01007">
    <property type="entry name" value="16SrRNA_methyltr_H"/>
    <property type="match status" value="1"/>
</dbReference>
<evidence type="ECO:0000256" key="6">
    <source>
        <dbReference type="HAMAP-Rule" id="MF_01007"/>
    </source>
</evidence>
<name>A0ABY5NU28_9FLAO</name>
<dbReference type="Gene3D" id="3.40.50.150">
    <property type="entry name" value="Vaccinia Virus protein VP39"/>
    <property type="match status" value="1"/>
</dbReference>
<evidence type="ECO:0000256" key="3">
    <source>
        <dbReference type="ARBA" id="ARBA00022603"/>
    </source>
</evidence>
<feature type="binding site" evidence="6">
    <location>
        <position position="57"/>
    </location>
    <ligand>
        <name>S-adenosyl-L-methionine</name>
        <dbReference type="ChEBI" id="CHEBI:59789"/>
    </ligand>
</feature>
<organism evidence="7 8">
    <name type="scientific">Paenimyroides aestuarii</name>
    <dbReference type="NCBI Taxonomy" id="2968490"/>
    <lineage>
        <taxon>Bacteria</taxon>
        <taxon>Pseudomonadati</taxon>
        <taxon>Bacteroidota</taxon>
        <taxon>Flavobacteriia</taxon>
        <taxon>Flavobacteriales</taxon>
        <taxon>Flavobacteriaceae</taxon>
        <taxon>Paenimyroides</taxon>
    </lineage>
</organism>
<dbReference type="InterPro" id="IPR023397">
    <property type="entry name" value="SAM-dep_MeTrfase_MraW_recog"/>
</dbReference>
<protein>
    <recommendedName>
        <fullName evidence="6">Ribosomal RNA small subunit methyltransferase H</fullName>
        <ecNumber evidence="6">2.1.1.199</ecNumber>
    </recommendedName>
    <alternativeName>
        <fullName evidence="6">16S rRNA m(4)C1402 methyltransferase</fullName>
    </alternativeName>
    <alternativeName>
        <fullName evidence="6">rRNA (cytosine-N(4)-)-methyltransferase RsmH</fullName>
    </alternativeName>
</protein>
<evidence type="ECO:0000256" key="4">
    <source>
        <dbReference type="ARBA" id="ARBA00022679"/>
    </source>
</evidence>